<reference evidence="3" key="1">
    <citation type="journal article" date="2015" name="Genome Announc.">
        <title>Draft genome sequence of the fungus Penicillium brasilianum MG11.</title>
        <authorList>
            <person name="Horn F."/>
            <person name="Linde J."/>
            <person name="Mattern D.J."/>
            <person name="Walther G."/>
            <person name="Guthke R."/>
            <person name="Brakhage A.A."/>
            <person name="Valiante V."/>
        </authorList>
    </citation>
    <scope>NUCLEOTIDE SEQUENCE [LARGE SCALE GENOMIC DNA]</scope>
    <source>
        <strain evidence="3">MG11</strain>
    </source>
</reference>
<name>A0A0F7U3U7_PENBI</name>
<organism evidence="2 3">
    <name type="scientific">Penicillium brasilianum</name>
    <dbReference type="NCBI Taxonomy" id="104259"/>
    <lineage>
        <taxon>Eukaryota</taxon>
        <taxon>Fungi</taxon>
        <taxon>Dikarya</taxon>
        <taxon>Ascomycota</taxon>
        <taxon>Pezizomycotina</taxon>
        <taxon>Eurotiomycetes</taxon>
        <taxon>Eurotiomycetidae</taxon>
        <taxon>Eurotiales</taxon>
        <taxon>Aspergillaceae</taxon>
        <taxon>Penicillium</taxon>
    </lineage>
</organism>
<dbReference type="EMBL" id="CDHK01000085">
    <property type="protein sequence ID" value="CEJ62946.1"/>
    <property type="molecule type" value="Genomic_DNA"/>
</dbReference>
<proteinExistence type="predicted"/>
<keyword evidence="3" id="KW-1185">Reference proteome</keyword>
<dbReference type="Proteomes" id="UP000042958">
    <property type="component" value="Unassembled WGS sequence"/>
</dbReference>
<feature type="compositionally biased region" description="Polar residues" evidence="1">
    <location>
        <begin position="36"/>
        <end position="47"/>
    </location>
</feature>
<feature type="region of interest" description="Disordered" evidence="1">
    <location>
        <begin position="21"/>
        <end position="71"/>
    </location>
</feature>
<feature type="region of interest" description="Disordered" evidence="1">
    <location>
        <begin position="112"/>
        <end position="136"/>
    </location>
</feature>
<feature type="compositionally biased region" description="Acidic residues" evidence="1">
    <location>
        <begin position="127"/>
        <end position="136"/>
    </location>
</feature>
<dbReference type="AlphaFoldDB" id="A0A0F7U3U7"/>
<evidence type="ECO:0000256" key="1">
    <source>
        <dbReference type="SAM" id="MobiDB-lite"/>
    </source>
</evidence>
<protein>
    <submittedName>
        <fullName evidence="2">Uncharacterized protein</fullName>
    </submittedName>
</protein>
<accession>A0A0F7U3U7</accession>
<gene>
    <name evidence="2" type="ORF">PMG11_11431</name>
</gene>
<sequence length="136" mass="14899">METAETEEDHAARALQQLVRRLRLPAGPDPRETLESDNQVSMESGSAHSAAPVDDKVCPSEPVSADANSNDAADTFESADALTMGLRSAVVRCRRLIDQFADLCEEQTAVEREENMGRTESMACEDQTPEDAMERD</sequence>
<evidence type="ECO:0000313" key="2">
    <source>
        <dbReference type="EMBL" id="CEJ62946.1"/>
    </source>
</evidence>
<evidence type="ECO:0000313" key="3">
    <source>
        <dbReference type="Proteomes" id="UP000042958"/>
    </source>
</evidence>